<evidence type="ECO:0000313" key="1">
    <source>
        <dbReference type="EMBL" id="EPS42980.1"/>
    </source>
</evidence>
<comment type="caution">
    <text evidence="1">The sequence shown here is derived from an EMBL/GenBank/DDBJ whole genome shotgun (WGS) entry which is preliminary data.</text>
</comment>
<proteinExistence type="predicted"/>
<dbReference type="OMA" id="FRAILAY"/>
<accession>S8AJ18</accession>
<dbReference type="EMBL" id="AQGS01000095">
    <property type="protein sequence ID" value="EPS42980.1"/>
    <property type="molecule type" value="Genomic_DNA"/>
</dbReference>
<dbReference type="OrthoDB" id="5351116at2759"/>
<sequence length="180" mass="20445">MESRIPMFRAILAYHVYTAIFDWRVLSPPQQDRISEGLSRRRAILQTLEKSEADIINRAHLIYNLLERESRPHISPEGSTNPLYEESLRQIAKEVVSLSLTLGMQADAFKFEFRNKDSDETTPTNMLAVRLLGEPGTNNDTMEIVNGMDGTIRALVSPGITRISKTRKENVIRKAQVFTA</sequence>
<name>S8AJ18_DACHA</name>
<organism evidence="1 2">
    <name type="scientific">Dactylellina haptotyla (strain CBS 200.50)</name>
    <name type="common">Nematode-trapping fungus</name>
    <name type="synonym">Monacrosporium haptotylum</name>
    <dbReference type="NCBI Taxonomy" id="1284197"/>
    <lineage>
        <taxon>Eukaryota</taxon>
        <taxon>Fungi</taxon>
        <taxon>Dikarya</taxon>
        <taxon>Ascomycota</taxon>
        <taxon>Pezizomycotina</taxon>
        <taxon>Orbiliomycetes</taxon>
        <taxon>Orbiliales</taxon>
        <taxon>Orbiliaceae</taxon>
        <taxon>Dactylellina</taxon>
    </lineage>
</organism>
<protein>
    <submittedName>
        <fullName evidence="1">Uncharacterized protein</fullName>
    </submittedName>
</protein>
<reference evidence="2" key="2">
    <citation type="submission" date="2013-04" db="EMBL/GenBank/DDBJ databases">
        <title>Genomic mechanisms accounting for the adaptation to parasitism in nematode-trapping fungi.</title>
        <authorList>
            <person name="Ahren D.G."/>
        </authorList>
    </citation>
    <scope>NUCLEOTIDE SEQUENCE [LARGE SCALE GENOMIC DNA]</scope>
    <source>
        <strain evidence="2">CBS 200.50</strain>
    </source>
</reference>
<reference evidence="1 2" key="1">
    <citation type="journal article" date="2013" name="PLoS Genet.">
        <title>Genomic mechanisms accounting for the adaptation to parasitism in nematode-trapping fungi.</title>
        <authorList>
            <person name="Meerupati T."/>
            <person name="Andersson K.M."/>
            <person name="Friman E."/>
            <person name="Kumar D."/>
            <person name="Tunlid A."/>
            <person name="Ahren D."/>
        </authorList>
    </citation>
    <scope>NUCLEOTIDE SEQUENCE [LARGE SCALE GENOMIC DNA]</scope>
    <source>
        <strain evidence="1 2">CBS 200.50</strain>
    </source>
</reference>
<evidence type="ECO:0000313" key="2">
    <source>
        <dbReference type="Proteomes" id="UP000015100"/>
    </source>
</evidence>
<dbReference type="AlphaFoldDB" id="S8AJ18"/>
<keyword evidence="2" id="KW-1185">Reference proteome</keyword>
<dbReference type="Proteomes" id="UP000015100">
    <property type="component" value="Unassembled WGS sequence"/>
</dbReference>
<dbReference type="HOGENOM" id="CLU_1496151_0_0_1"/>
<gene>
    <name evidence="1" type="ORF">H072_3072</name>
</gene>